<evidence type="ECO:0000313" key="1">
    <source>
        <dbReference type="EMBL" id="ALD66212.1"/>
    </source>
</evidence>
<keyword evidence="2" id="KW-1185">Reference proteome</keyword>
<dbReference type="Proteomes" id="UP000063919">
    <property type="component" value="Chromosome"/>
</dbReference>
<dbReference type="STRING" id="362837.SCANT_v1c03020"/>
<proteinExistence type="predicted"/>
<dbReference type="PROSITE" id="PS51257">
    <property type="entry name" value="PROKAR_LIPOPROTEIN"/>
    <property type="match status" value="1"/>
</dbReference>
<dbReference type="AlphaFoldDB" id="A0A0M4K107"/>
<evidence type="ECO:0000313" key="2">
    <source>
        <dbReference type="Proteomes" id="UP000063919"/>
    </source>
</evidence>
<evidence type="ECO:0008006" key="3">
    <source>
        <dbReference type="Google" id="ProtNLM"/>
    </source>
</evidence>
<dbReference type="OrthoDB" id="390510at2"/>
<organism evidence="1 2">
    <name type="scientific">Spiroplasma cantharicola</name>
    <dbReference type="NCBI Taxonomy" id="362837"/>
    <lineage>
        <taxon>Bacteria</taxon>
        <taxon>Bacillati</taxon>
        <taxon>Mycoplasmatota</taxon>
        <taxon>Mollicutes</taxon>
        <taxon>Entomoplasmatales</taxon>
        <taxon>Spiroplasmataceae</taxon>
        <taxon>Spiroplasma</taxon>
    </lineage>
</organism>
<dbReference type="InterPro" id="IPR054816">
    <property type="entry name" value="Lipoprotein_mollicutes-type_CS"/>
</dbReference>
<dbReference type="NCBIfam" id="NF038029">
    <property type="entry name" value="LP_plasma"/>
    <property type="match status" value="1"/>
</dbReference>
<gene>
    <name evidence="1" type="ORF">SCANT_v1c03020</name>
</gene>
<dbReference type="PATRIC" id="fig|362837.3.peg.304"/>
<name>A0A0M4K107_9MOLU</name>
<accession>A0A0M4K107</accession>
<dbReference type="RefSeq" id="WP_053945978.1">
    <property type="nucleotide sequence ID" value="NZ_CP012622.1"/>
</dbReference>
<sequence length="367" mass="42832">MKKLLAVLGSITLVTSSSFTVVSCFGGKIDPPEDKKTTWTDEEILERFGSLEINQLENGDLELSSKEDHFKIWSGSDDGNKYERVVKSQDVEEINTNFLYDSLLPPEASLENPFGIELMSAFYIGKSEEEVKNAFPKLHSKTVLEFGSEMTYDNQFKWRNKNAFSIFLGTGPREGNTFSCTRMWSKTIKVKTNQGEDMYVGLFSLYVDYFVGYVTTNLSSWMKDFFEEYKSQLDSPYLKIQEDINQEINDTNANNQHLHLRFENANFKFTQKINYREDENEEIETMKVSEALNLYLLHQISLHHYGFNSKNEKSDYSGFKFNWDLDLEDPNKEDYDNHYNYGFELSGPNQKRWDYNSIIYTKIDIVE</sequence>
<reference evidence="1 2" key="1">
    <citation type="journal article" date="2015" name="Genome Announc.">
        <title>Complete Genome Sequence of Spiroplasma cantharicola CC-1T (DSM 21588), a Bacterium Isolated from Soldier Beetle (Cantharis carolinus).</title>
        <authorList>
            <person name="Lo W.S."/>
            <person name="Liu P.Y."/>
            <person name="Kuo C.H."/>
        </authorList>
    </citation>
    <scope>NUCLEOTIDE SEQUENCE [LARGE SCALE GENOMIC DNA]</scope>
    <source>
        <strain evidence="1 2">CC-1</strain>
    </source>
</reference>
<dbReference type="KEGG" id="scj:SCANT_v1c03020"/>
<protein>
    <recommendedName>
        <fullName evidence="3">Lipoprotein</fullName>
    </recommendedName>
</protein>
<dbReference type="EMBL" id="CP012622">
    <property type="protein sequence ID" value="ALD66212.1"/>
    <property type="molecule type" value="Genomic_DNA"/>
</dbReference>